<dbReference type="InterPro" id="IPR011993">
    <property type="entry name" value="PH-like_dom_sf"/>
</dbReference>
<keyword evidence="2" id="KW-1185">Reference proteome</keyword>
<evidence type="ECO:0000313" key="1">
    <source>
        <dbReference type="EMBL" id="RNA37488.1"/>
    </source>
</evidence>
<evidence type="ECO:0000313" key="2">
    <source>
        <dbReference type="Proteomes" id="UP000276133"/>
    </source>
</evidence>
<reference evidence="1 2" key="1">
    <citation type="journal article" date="2018" name="Sci. Rep.">
        <title>Genomic signatures of local adaptation to the degree of environmental predictability in rotifers.</title>
        <authorList>
            <person name="Franch-Gras L."/>
            <person name="Hahn C."/>
            <person name="Garcia-Roger E.M."/>
            <person name="Carmona M.J."/>
            <person name="Serra M."/>
            <person name="Gomez A."/>
        </authorList>
    </citation>
    <scope>NUCLEOTIDE SEQUENCE [LARGE SCALE GENOMIC DNA]</scope>
    <source>
        <strain evidence="1">HYR1</strain>
    </source>
</reference>
<sequence length="192" mass="21743">MIVSFVLFFEYQPFYTSIHGNLMCFFIDKNDYNELNAATQPINLFNCKLNRIEDTTIQRDVIHLETEDGAEYLFDAAGDELDMEKFDLWMEKIVESSASPSQSGLSTYNLTSTSHLNISTGDLNSLSAQTPNKPRSRAPVVMSLPPIKSESIDNDVTNEDYYSQISSPLNKSTEAQRMPIYENVPLNNSFNN</sequence>
<feature type="non-terminal residue" evidence="1">
    <location>
        <position position="192"/>
    </location>
</feature>
<gene>
    <name evidence="1" type="ORF">BpHYR1_005123</name>
</gene>
<dbReference type="EMBL" id="REGN01001038">
    <property type="protein sequence ID" value="RNA37488.1"/>
    <property type="molecule type" value="Genomic_DNA"/>
</dbReference>
<dbReference type="AlphaFoldDB" id="A0A3M7SPQ8"/>
<dbReference type="STRING" id="10195.A0A3M7SPQ8"/>
<name>A0A3M7SPQ8_BRAPC</name>
<protein>
    <submittedName>
        <fullName evidence="1">Spectrin beta non-erythrocytic 1 isoform X3</fullName>
    </submittedName>
</protein>
<dbReference type="Proteomes" id="UP000276133">
    <property type="component" value="Unassembled WGS sequence"/>
</dbReference>
<accession>A0A3M7SPQ8</accession>
<comment type="caution">
    <text evidence="1">The sequence shown here is derived from an EMBL/GenBank/DDBJ whole genome shotgun (WGS) entry which is preliminary data.</text>
</comment>
<organism evidence="1 2">
    <name type="scientific">Brachionus plicatilis</name>
    <name type="common">Marine rotifer</name>
    <name type="synonym">Brachionus muelleri</name>
    <dbReference type="NCBI Taxonomy" id="10195"/>
    <lineage>
        <taxon>Eukaryota</taxon>
        <taxon>Metazoa</taxon>
        <taxon>Spiralia</taxon>
        <taxon>Gnathifera</taxon>
        <taxon>Rotifera</taxon>
        <taxon>Eurotatoria</taxon>
        <taxon>Monogononta</taxon>
        <taxon>Pseudotrocha</taxon>
        <taxon>Ploima</taxon>
        <taxon>Brachionidae</taxon>
        <taxon>Brachionus</taxon>
    </lineage>
</organism>
<dbReference type="Gene3D" id="2.30.29.30">
    <property type="entry name" value="Pleckstrin-homology domain (PH domain)/Phosphotyrosine-binding domain (PTB)"/>
    <property type="match status" value="1"/>
</dbReference>
<dbReference type="SUPFAM" id="SSF50729">
    <property type="entry name" value="PH domain-like"/>
    <property type="match status" value="1"/>
</dbReference>
<proteinExistence type="predicted"/>